<evidence type="ECO:0000256" key="1">
    <source>
        <dbReference type="ARBA" id="ARBA00010062"/>
    </source>
</evidence>
<sequence>MAPRLRPARSGSRPGSRWHLPLLGALLALGACAAQPQYGTASPYAPGPGALAPAAPEIPRTRVALLLPLSGANAPLGQSMLNAATLALFEQSGPTVEFVPHDTFGSPGGASQAARAALDEGARVIVGPLTAGEASGAGAVARAANVPMLAFSNDAAVGGRGVWTLGVTPAQQVRRLVAAAATAGVRRIGLAAPSGAFAQQLGAALRSASQEAGLLAPLIVTYPSGALPAMAAKDFATRVNGPAPDPAAAAVPGATPVGAAADPDRGIGMLILGEGGARARQFAAALPEAGLTIPPLRLAGTALWAQDSSLAGEPALAGAIFPGPDNIAHAQFEDRYRQAFGETPPRLAAVAYDAATIAARAVRGGPGAPAQMPVGDVVLGADGGLRLLPDGQTQRALAVYALQPGTEPRLVEPASIPGAAGS</sequence>
<evidence type="ECO:0000313" key="6">
    <source>
        <dbReference type="Proteomes" id="UP001589865"/>
    </source>
</evidence>
<keyword evidence="6" id="KW-1185">Reference proteome</keyword>
<accession>A0ABV6JPU4</accession>
<feature type="domain" description="Leucine-binding protein" evidence="4">
    <location>
        <begin position="62"/>
        <end position="364"/>
    </location>
</feature>
<reference evidence="5 6" key="1">
    <citation type="submission" date="2024-09" db="EMBL/GenBank/DDBJ databases">
        <authorList>
            <person name="Sun Q."/>
            <person name="Mori K."/>
        </authorList>
    </citation>
    <scope>NUCLEOTIDE SEQUENCE [LARGE SCALE GENOMIC DNA]</scope>
    <source>
        <strain evidence="5 6">TBRC 5777</strain>
    </source>
</reference>
<dbReference type="CDD" id="cd06339">
    <property type="entry name" value="PBP1_YraM_LppC_lipoprotein-like"/>
    <property type="match status" value="1"/>
</dbReference>
<evidence type="ECO:0000259" key="4">
    <source>
        <dbReference type="Pfam" id="PF13458"/>
    </source>
</evidence>
<name>A0ABV6JPU4_9PROT</name>
<proteinExistence type="inferred from homology"/>
<dbReference type="Gene3D" id="3.40.50.2300">
    <property type="match status" value="2"/>
</dbReference>
<comment type="caution">
    <text evidence="5">The sequence shown here is derived from an EMBL/GenBank/DDBJ whole genome shotgun (WGS) entry which is preliminary data.</text>
</comment>
<dbReference type="PANTHER" id="PTHR30483:SF6">
    <property type="entry name" value="PERIPLASMIC BINDING PROTEIN OF ABC TRANSPORTER FOR NATURAL AMINO ACIDS"/>
    <property type="match status" value="1"/>
</dbReference>
<keyword evidence="3" id="KW-0813">Transport</keyword>
<dbReference type="RefSeq" id="WP_377043180.1">
    <property type="nucleotide sequence ID" value="NZ_JBHLUN010000002.1"/>
</dbReference>
<dbReference type="InterPro" id="IPR028082">
    <property type="entry name" value="Peripla_BP_I"/>
</dbReference>
<evidence type="ECO:0000256" key="2">
    <source>
        <dbReference type="ARBA" id="ARBA00022729"/>
    </source>
</evidence>
<dbReference type="PROSITE" id="PS51257">
    <property type="entry name" value="PROKAR_LIPOPROTEIN"/>
    <property type="match status" value="1"/>
</dbReference>
<dbReference type="InterPro" id="IPR051010">
    <property type="entry name" value="BCAA_transport"/>
</dbReference>
<gene>
    <name evidence="5" type="ORF">ACFFGY_04420</name>
</gene>
<keyword evidence="2" id="KW-0732">Signal</keyword>
<comment type="similarity">
    <text evidence="1">Belongs to the leucine-binding protein family.</text>
</comment>
<dbReference type="Proteomes" id="UP001589865">
    <property type="component" value="Unassembled WGS sequence"/>
</dbReference>
<dbReference type="PANTHER" id="PTHR30483">
    <property type="entry name" value="LEUCINE-SPECIFIC-BINDING PROTEIN"/>
    <property type="match status" value="1"/>
</dbReference>
<dbReference type="SUPFAM" id="SSF53822">
    <property type="entry name" value="Periplasmic binding protein-like I"/>
    <property type="match status" value="1"/>
</dbReference>
<evidence type="ECO:0000256" key="3">
    <source>
        <dbReference type="ARBA" id="ARBA00022970"/>
    </source>
</evidence>
<keyword evidence="3" id="KW-0029">Amino-acid transport</keyword>
<protein>
    <submittedName>
        <fullName evidence="5">Penicillin-binding protein activator</fullName>
    </submittedName>
</protein>
<dbReference type="InterPro" id="IPR028081">
    <property type="entry name" value="Leu-bd"/>
</dbReference>
<organism evidence="5 6">
    <name type="scientific">Roseomonas elaeocarpi</name>
    <dbReference type="NCBI Taxonomy" id="907779"/>
    <lineage>
        <taxon>Bacteria</taxon>
        <taxon>Pseudomonadati</taxon>
        <taxon>Pseudomonadota</taxon>
        <taxon>Alphaproteobacteria</taxon>
        <taxon>Acetobacterales</taxon>
        <taxon>Roseomonadaceae</taxon>
        <taxon>Roseomonas</taxon>
    </lineage>
</organism>
<dbReference type="Pfam" id="PF13458">
    <property type="entry name" value="Peripla_BP_6"/>
    <property type="match status" value="1"/>
</dbReference>
<dbReference type="EMBL" id="JBHLUN010000002">
    <property type="protein sequence ID" value="MFC0407480.1"/>
    <property type="molecule type" value="Genomic_DNA"/>
</dbReference>
<evidence type="ECO:0000313" key="5">
    <source>
        <dbReference type="EMBL" id="MFC0407480.1"/>
    </source>
</evidence>